<dbReference type="SMART" id="SM00986">
    <property type="entry name" value="UDG"/>
    <property type="match status" value="1"/>
</dbReference>
<comment type="function">
    <text evidence="2 9 11">Excises uracil residues from the DNA which can arise as a result of misincorporation of dUMP residues by DNA polymerase or due to deamination of cytosine.</text>
</comment>
<organism evidence="13 14">
    <name type="scientific">Gammaproteobacteria bacterium LSUCC0057</name>
    <dbReference type="NCBI Taxonomy" id="2559237"/>
    <lineage>
        <taxon>Bacteria</taxon>
        <taxon>Pseudomonadati</taxon>
        <taxon>Pseudomonadota</taxon>
        <taxon>Gammaproteobacteria</taxon>
        <taxon>Cellvibrionales</taxon>
        <taxon>Porticoccaceae</taxon>
        <taxon>SAR92 clade</taxon>
    </lineage>
</organism>
<keyword evidence="13" id="KW-0326">Glycosidase</keyword>
<dbReference type="SUPFAM" id="SSF52141">
    <property type="entry name" value="Uracil-DNA glycosylase-like"/>
    <property type="match status" value="1"/>
</dbReference>
<dbReference type="NCBIfam" id="NF003591">
    <property type="entry name" value="PRK05254.1-4"/>
    <property type="match status" value="1"/>
</dbReference>
<feature type="domain" description="Uracil-DNA glycosylase-like" evidence="12">
    <location>
        <begin position="56"/>
        <end position="216"/>
    </location>
</feature>
<evidence type="ECO:0000256" key="7">
    <source>
        <dbReference type="ARBA" id="ARBA00022801"/>
    </source>
</evidence>
<evidence type="ECO:0000313" key="14">
    <source>
        <dbReference type="Proteomes" id="UP000298133"/>
    </source>
</evidence>
<comment type="similarity">
    <text evidence="3 9 11">Belongs to the uracil-DNA glycosylase (UDG) superfamily. UNG family.</text>
</comment>
<gene>
    <name evidence="9" type="primary">ung</name>
    <name evidence="13" type="ORF">E3W66_00560</name>
</gene>
<evidence type="ECO:0000256" key="5">
    <source>
        <dbReference type="ARBA" id="ARBA00018429"/>
    </source>
</evidence>
<dbReference type="Gene3D" id="3.40.470.10">
    <property type="entry name" value="Uracil-DNA glycosylase-like domain"/>
    <property type="match status" value="1"/>
</dbReference>
<evidence type="ECO:0000256" key="1">
    <source>
        <dbReference type="ARBA" id="ARBA00001400"/>
    </source>
</evidence>
<evidence type="ECO:0000259" key="12">
    <source>
        <dbReference type="SMART" id="SM00986"/>
    </source>
</evidence>
<name>A0A4Y8ULH0_9GAMM</name>
<evidence type="ECO:0000256" key="2">
    <source>
        <dbReference type="ARBA" id="ARBA00002631"/>
    </source>
</evidence>
<evidence type="ECO:0000256" key="8">
    <source>
        <dbReference type="ARBA" id="ARBA00023204"/>
    </source>
</evidence>
<dbReference type="EMBL" id="SPIA01000001">
    <property type="protein sequence ID" value="TFH68489.1"/>
    <property type="molecule type" value="Genomic_DNA"/>
</dbReference>
<evidence type="ECO:0000313" key="13">
    <source>
        <dbReference type="EMBL" id="TFH68489.1"/>
    </source>
</evidence>
<dbReference type="NCBIfam" id="NF003592">
    <property type="entry name" value="PRK05254.1-5"/>
    <property type="match status" value="1"/>
</dbReference>
<comment type="caution">
    <text evidence="13">The sequence shown here is derived from an EMBL/GenBank/DDBJ whole genome shotgun (WGS) entry which is preliminary data.</text>
</comment>
<dbReference type="HAMAP" id="MF_00148">
    <property type="entry name" value="UDG"/>
    <property type="match status" value="1"/>
</dbReference>
<keyword evidence="8 9" id="KW-0234">DNA repair</keyword>
<proteinExistence type="inferred from homology"/>
<keyword evidence="14" id="KW-1185">Reference proteome</keyword>
<keyword evidence="7 9" id="KW-0378">Hydrolase</keyword>
<dbReference type="InterPro" id="IPR018085">
    <property type="entry name" value="Ura-DNA_Glyclase_AS"/>
</dbReference>
<dbReference type="PANTHER" id="PTHR11264">
    <property type="entry name" value="URACIL-DNA GLYCOSYLASE"/>
    <property type="match status" value="1"/>
</dbReference>
<dbReference type="InterPro" id="IPR036895">
    <property type="entry name" value="Uracil-DNA_glycosylase-like_sf"/>
</dbReference>
<dbReference type="NCBIfam" id="NF003588">
    <property type="entry name" value="PRK05254.1-1"/>
    <property type="match status" value="1"/>
</dbReference>
<keyword evidence="9" id="KW-0963">Cytoplasm</keyword>
<dbReference type="Proteomes" id="UP000298133">
    <property type="component" value="Unassembled WGS sequence"/>
</dbReference>
<evidence type="ECO:0000256" key="10">
    <source>
        <dbReference type="PROSITE-ProRule" id="PRU10072"/>
    </source>
</evidence>
<evidence type="ECO:0000256" key="6">
    <source>
        <dbReference type="ARBA" id="ARBA00022763"/>
    </source>
</evidence>
<sequence>MTTANTALSLPAAWQPLLQGALATAEWAQLQQRLDARAKAGAVILPPPQQRFAAFAACPPDQVKVVVVGQDPYHARGQAHGLSFSVPSGVKIPPSLRNIFTELQDDTGLPRPDSGDLTAWAAQGVLLLNAVLTVEQGAANSHQGWGWEPFTDAVLAALSGDPQPKVFILWGSYAAAKAALIDSQRHALIISSHPSPLSARRGFFGSKPFSRANQFLLERGREAIDWQLPATQVSLF</sequence>
<evidence type="ECO:0000256" key="3">
    <source>
        <dbReference type="ARBA" id="ARBA00008184"/>
    </source>
</evidence>
<keyword evidence="6 9" id="KW-0227">DNA damage</keyword>
<evidence type="ECO:0000256" key="4">
    <source>
        <dbReference type="ARBA" id="ARBA00012030"/>
    </source>
</evidence>
<comment type="subcellular location">
    <subcellularLocation>
        <location evidence="9">Cytoplasm</location>
    </subcellularLocation>
</comment>
<dbReference type="NCBIfam" id="NF003589">
    <property type="entry name" value="PRK05254.1-2"/>
    <property type="match status" value="1"/>
</dbReference>
<dbReference type="OrthoDB" id="9804372at2"/>
<dbReference type="GO" id="GO:0005737">
    <property type="term" value="C:cytoplasm"/>
    <property type="evidence" value="ECO:0007669"/>
    <property type="project" value="UniProtKB-SubCell"/>
</dbReference>
<dbReference type="Pfam" id="PF03167">
    <property type="entry name" value="UDG"/>
    <property type="match status" value="1"/>
</dbReference>
<dbReference type="EC" id="3.2.2.27" evidence="4 9"/>
<comment type="catalytic activity">
    <reaction evidence="1 9 11">
        <text>Hydrolyzes single-stranded DNA or mismatched double-stranded DNA and polynucleotides, releasing free uracil.</text>
        <dbReference type="EC" id="3.2.2.27"/>
    </reaction>
</comment>
<reference evidence="13 14" key="1">
    <citation type="submission" date="2019-03" db="EMBL/GenBank/DDBJ databases">
        <title>Draft genome of Gammaproteobacteria bacterium LSUCC0057, a member of the SAR92 clade.</title>
        <authorList>
            <person name="Lanclos V.C."/>
            <person name="Doiron C."/>
            <person name="Henson M.W."/>
            <person name="Thrash J.C."/>
        </authorList>
    </citation>
    <scope>NUCLEOTIDE SEQUENCE [LARGE SCALE GENOMIC DNA]</scope>
    <source>
        <strain evidence="13 14">LSUCC0057</strain>
    </source>
</reference>
<dbReference type="NCBIfam" id="TIGR00628">
    <property type="entry name" value="ung"/>
    <property type="match status" value="1"/>
</dbReference>
<dbReference type="SMART" id="SM00987">
    <property type="entry name" value="UreE_C"/>
    <property type="match status" value="1"/>
</dbReference>
<dbReference type="InterPro" id="IPR002043">
    <property type="entry name" value="UDG_fam1"/>
</dbReference>
<evidence type="ECO:0000256" key="11">
    <source>
        <dbReference type="RuleBase" id="RU003780"/>
    </source>
</evidence>
<protein>
    <recommendedName>
        <fullName evidence="5 9">Uracil-DNA glycosylase</fullName>
        <shortName evidence="9">UDG</shortName>
        <ecNumber evidence="4 9">3.2.2.27</ecNumber>
    </recommendedName>
</protein>
<dbReference type="AlphaFoldDB" id="A0A4Y8ULH0"/>
<dbReference type="CDD" id="cd10027">
    <property type="entry name" value="UDG-F1-like"/>
    <property type="match status" value="1"/>
</dbReference>
<accession>A0A4Y8ULH0</accession>
<dbReference type="PANTHER" id="PTHR11264:SF0">
    <property type="entry name" value="URACIL-DNA GLYCOSYLASE"/>
    <property type="match status" value="1"/>
</dbReference>
<dbReference type="PROSITE" id="PS00130">
    <property type="entry name" value="U_DNA_GLYCOSYLASE"/>
    <property type="match status" value="1"/>
</dbReference>
<feature type="active site" description="Proton acceptor" evidence="9 10">
    <location>
        <position position="71"/>
    </location>
</feature>
<evidence type="ECO:0000256" key="9">
    <source>
        <dbReference type="HAMAP-Rule" id="MF_00148"/>
    </source>
</evidence>
<dbReference type="InterPro" id="IPR005122">
    <property type="entry name" value="Uracil-DNA_glycosylase-like"/>
</dbReference>
<dbReference type="FunFam" id="3.40.470.10:FF:000001">
    <property type="entry name" value="Uracil-DNA glycosylase"/>
    <property type="match status" value="1"/>
</dbReference>
<dbReference type="GO" id="GO:0097510">
    <property type="term" value="P:base-excision repair, AP site formation via deaminated base removal"/>
    <property type="evidence" value="ECO:0007669"/>
    <property type="project" value="TreeGrafter"/>
</dbReference>
<dbReference type="GO" id="GO:0004844">
    <property type="term" value="F:uracil DNA N-glycosylase activity"/>
    <property type="evidence" value="ECO:0007669"/>
    <property type="project" value="UniProtKB-UniRule"/>
</dbReference>